<comment type="caution">
    <text evidence="1">The sequence shown here is derived from an EMBL/GenBank/DDBJ whole genome shotgun (WGS) entry which is preliminary data.</text>
</comment>
<dbReference type="AlphaFoldDB" id="A0AAN7XER5"/>
<evidence type="ECO:0000313" key="2">
    <source>
        <dbReference type="Proteomes" id="UP001346869"/>
    </source>
</evidence>
<reference evidence="1 2" key="1">
    <citation type="journal article" date="2023" name="Genes (Basel)">
        <title>Chromosome-Level Genome Assembly and Circadian Gene Repertoire of the Patagonia Blennie Eleginops maclovinus-The Closest Ancestral Proxy of Antarctic Cryonotothenioids.</title>
        <authorList>
            <person name="Cheng C.C."/>
            <person name="Rivera-Colon A.G."/>
            <person name="Minhas B.F."/>
            <person name="Wilson L."/>
            <person name="Rayamajhi N."/>
            <person name="Vargas-Chacoff L."/>
            <person name="Catchen J.M."/>
        </authorList>
    </citation>
    <scope>NUCLEOTIDE SEQUENCE [LARGE SCALE GENOMIC DNA]</scope>
    <source>
        <strain evidence="1">JMC-PN-2008</strain>
    </source>
</reference>
<dbReference type="EMBL" id="JAUZQC010000015">
    <property type="protein sequence ID" value="KAK5858874.1"/>
    <property type="molecule type" value="Genomic_DNA"/>
</dbReference>
<keyword evidence="2" id="KW-1185">Reference proteome</keyword>
<protein>
    <submittedName>
        <fullName evidence="1">Uncharacterized protein</fullName>
    </submittedName>
</protein>
<dbReference type="Proteomes" id="UP001346869">
    <property type="component" value="Unassembled WGS sequence"/>
</dbReference>
<name>A0AAN7XER5_ELEMC</name>
<proteinExistence type="predicted"/>
<accession>A0AAN7XER5</accession>
<gene>
    <name evidence="1" type="ORF">PBY51_002987</name>
</gene>
<sequence length="87" mass="9300">MERGREKGQPGPCREGMIGVCLRQNVTGLIFLLQLIDGDQKINTGHSTAAPQRLHSLDIGTGESRTAAALTATLGSIIICYIPHSWG</sequence>
<organism evidence="1 2">
    <name type="scientific">Eleginops maclovinus</name>
    <name type="common">Patagonian blennie</name>
    <name type="synonym">Eleginus maclovinus</name>
    <dbReference type="NCBI Taxonomy" id="56733"/>
    <lineage>
        <taxon>Eukaryota</taxon>
        <taxon>Metazoa</taxon>
        <taxon>Chordata</taxon>
        <taxon>Craniata</taxon>
        <taxon>Vertebrata</taxon>
        <taxon>Euteleostomi</taxon>
        <taxon>Actinopterygii</taxon>
        <taxon>Neopterygii</taxon>
        <taxon>Teleostei</taxon>
        <taxon>Neoteleostei</taxon>
        <taxon>Acanthomorphata</taxon>
        <taxon>Eupercaria</taxon>
        <taxon>Perciformes</taxon>
        <taxon>Notothenioidei</taxon>
        <taxon>Eleginopidae</taxon>
        <taxon>Eleginops</taxon>
    </lineage>
</organism>
<reference evidence="1 2" key="2">
    <citation type="journal article" date="2023" name="Mol. Biol. Evol.">
        <title>Genomics of Secondarily Temperate Adaptation in the Only Non-Antarctic Icefish.</title>
        <authorList>
            <person name="Rivera-Colon A.G."/>
            <person name="Rayamajhi N."/>
            <person name="Minhas B.F."/>
            <person name="Madrigal G."/>
            <person name="Bilyk K.T."/>
            <person name="Yoon V."/>
            <person name="Hune M."/>
            <person name="Gregory S."/>
            <person name="Cheng C.H.C."/>
            <person name="Catchen J.M."/>
        </authorList>
    </citation>
    <scope>NUCLEOTIDE SEQUENCE [LARGE SCALE GENOMIC DNA]</scope>
    <source>
        <strain evidence="1">JMC-PN-2008</strain>
    </source>
</reference>
<evidence type="ECO:0000313" key="1">
    <source>
        <dbReference type="EMBL" id="KAK5858874.1"/>
    </source>
</evidence>